<reference evidence="1 2" key="1">
    <citation type="submission" date="2019-03" db="EMBL/GenBank/DDBJ databases">
        <title>Genomic Encyclopedia of Archaeal and Bacterial Type Strains, Phase II (KMG-II): from individual species to whole genera.</title>
        <authorList>
            <person name="Goeker M."/>
        </authorList>
    </citation>
    <scope>NUCLEOTIDE SEQUENCE [LARGE SCALE GENOMIC DNA]</scope>
    <source>
        <strain evidence="1 2">DSM 21537</strain>
    </source>
</reference>
<evidence type="ECO:0008006" key="3">
    <source>
        <dbReference type="Google" id="ProtNLM"/>
    </source>
</evidence>
<comment type="caution">
    <text evidence="1">The sequence shown here is derived from an EMBL/GenBank/DDBJ whole genome shotgun (WGS) entry which is preliminary data.</text>
</comment>
<keyword evidence="2" id="KW-1185">Reference proteome</keyword>
<name>A0A4R8MI72_LEPME</name>
<dbReference type="Proteomes" id="UP000294684">
    <property type="component" value="Unassembled WGS sequence"/>
</dbReference>
<dbReference type="EMBL" id="SORO01000015">
    <property type="protein sequence ID" value="TDY65844.1"/>
    <property type="molecule type" value="Genomic_DNA"/>
</dbReference>
<organism evidence="1 2">
    <name type="scientific">Leptospira meyeri</name>
    <dbReference type="NCBI Taxonomy" id="29508"/>
    <lineage>
        <taxon>Bacteria</taxon>
        <taxon>Pseudomonadati</taxon>
        <taxon>Spirochaetota</taxon>
        <taxon>Spirochaetia</taxon>
        <taxon>Leptospirales</taxon>
        <taxon>Leptospiraceae</taxon>
        <taxon>Leptospira</taxon>
    </lineage>
</organism>
<proteinExistence type="predicted"/>
<dbReference type="OrthoDB" id="332167at2"/>
<sequence length="306" mass="36034">MENESFENIKIYSALSHIFYDESSKRKNIDTETKAYFKKVKNEKSILSIDILGYSQYEDYQQIVIPYLFKLLYDKTINQLLATERYFFTNLYEELQDRKRFIDSGDGGFIILDLPIQSILFSIYFEKFLNEFNSQHKFKNIRKVIGLVKVRYAITFDAIVYVEELKNYYGSAIINAARIISRDTLDRCLCDENTYKWFIENLTSFENLNNLSFNEIKKLIKINNPQLWDEKIKSLVFPEEKYHRNGINFSSISKIGELKIKKNLVSVYSIYIQNTFEENIEKDINSVVVALGNLNTFGIQNSTTYA</sequence>
<protein>
    <recommendedName>
        <fullName evidence="3">Guanylate cyclase domain-containing protein</fullName>
    </recommendedName>
</protein>
<evidence type="ECO:0000313" key="2">
    <source>
        <dbReference type="Proteomes" id="UP000294684"/>
    </source>
</evidence>
<accession>A0A4R8MI72</accession>
<evidence type="ECO:0000313" key="1">
    <source>
        <dbReference type="EMBL" id="TDY65844.1"/>
    </source>
</evidence>
<gene>
    <name evidence="1" type="ORF">CLV96_4028</name>
</gene>
<dbReference type="GeneID" id="79829258"/>
<dbReference type="RefSeq" id="WP_004783874.1">
    <property type="nucleotide sequence ID" value="NZ_SORO01000015.1"/>
</dbReference>
<dbReference type="AlphaFoldDB" id="A0A4R8MI72"/>